<sequence>MVKGLSKIMTKVLIMSDTHGQTALMHDVIKRHRAEVDKIIHAGDGQFASSDDITNVIAVCGNMAEEIKLPDEKTLEIDDTRLLLCHGHLDENIAYSPMRLQFKGLENQTNVLVFGHTHQPFASYFDDLLLLNPGSLAKSRDIRLKATGTYAILTITTQNYLVDFYNQEGDLLPSLLINYKR</sequence>
<dbReference type="SUPFAM" id="SSF56300">
    <property type="entry name" value="Metallo-dependent phosphatases"/>
    <property type="match status" value="1"/>
</dbReference>
<organism evidence="4 5">
    <name type="scientific">Holzapfeliella floricola DSM 23037 = JCM 16512</name>
    <dbReference type="NCBI Taxonomy" id="1423744"/>
    <lineage>
        <taxon>Bacteria</taxon>
        <taxon>Bacillati</taxon>
        <taxon>Bacillota</taxon>
        <taxon>Bacilli</taxon>
        <taxon>Lactobacillales</taxon>
        <taxon>Lactobacillaceae</taxon>
        <taxon>Holzapfeliella</taxon>
    </lineage>
</organism>
<dbReference type="NCBIfam" id="TIGR00040">
    <property type="entry name" value="yfcE"/>
    <property type="match status" value="1"/>
</dbReference>
<keyword evidence="2" id="KW-0479">Metal-binding</keyword>
<dbReference type="PATRIC" id="fig|1423744.4.peg.202"/>
<dbReference type="EC" id="3.1.4.-" evidence="2"/>
<evidence type="ECO:0000313" key="4">
    <source>
        <dbReference type="EMBL" id="KRN04521.1"/>
    </source>
</evidence>
<comment type="cofactor">
    <cofactor evidence="2">
        <name>a divalent metal cation</name>
        <dbReference type="ChEBI" id="CHEBI:60240"/>
    </cofactor>
</comment>
<evidence type="ECO:0000256" key="2">
    <source>
        <dbReference type="RuleBase" id="RU362039"/>
    </source>
</evidence>
<dbReference type="PANTHER" id="PTHR11124">
    <property type="entry name" value="VACUOLAR SORTING PROTEIN VPS29"/>
    <property type="match status" value="1"/>
</dbReference>
<dbReference type="Gene3D" id="3.60.21.10">
    <property type="match status" value="1"/>
</dbReference>
<dbReference type="InterPro" id="IPR000979">
    <property type="entry name" value="Phosphodiesterase_MJ0936/Vps29"/>
</dbReference>
<name>A0A0R2DK99_9LACO</name>
<proteinExistence type="inferred from homology"/>
<evidence type="ECO:0000313" key="5">
    <source>
        <dbReference type="Proteomes" id="UP000051378"/>
    </source>
</evidence>
<reference evidence="4 5" key="1">
    <citation type="journal article" date="2015" name="Genome Announc.">
        <title>Expanding the biotechnology potential of lactobacilli through comparative genomics of 213 strains and associated genera.</title>
        <authorList>
            <person name="Sun Z."/>
            <person name="Harris H.M."/>
            <person name="McCann A."/>
            <person name="Guo C."/>
            <person name="Argimon S."/>
            <person name="Zhang W."/>
            <person name="Yang X."/>
            <person name="Jeffery I.B."/>
            <person name="Cooney J.C."/>
            <person name="Kagawa T.F."/>
            <person name="Liu W."/>
            <person name="Song Y."/>
            <person name="Salvetti E."/>
            <person name="Wrobel A."/>
            <person name="Rasinkangas P."/>
            <person name="Parkhill J."/>
            <person name="Rea M.C."/>
            <person name="O'Sullivan O."/>
            <person name="Ritari J."/>
            <person name="Douillard F.P."/>
            <person name="Paul Ross R."/>
            <person name="Yang R."/>
            <person name="Briner A.E."/>
            <person name="Felis G.E."/>
            <person name="de Vos W.M."/>
            <person name="Barrangou R."/>
            <person name="Klaenhammer T.R."/>
            <person name="Caufield P.W."/>
            <person name="Cui Y."/>
            <person name="Zhang H."/>
            <person name="O'Toole P.W."/>
        </authorList>
    </citation>
    <scope>NUCLEOTIDE SEQUENCE [LARGE SCALE GENOMIC DNA]</scope>
    <source>
        <strain evidence="4 5">DSM 23037</strain>
    </source>
</reference>
<evidence type="ECO:0000259" key="3">
    <source>
        <dbReference type="Pfam" id="PF12850"/>
    </source>
</evidence>
<dbReference type="InterPro" id="IPR029052">
    <property type="entry name" value="Metallo-depent_PP-like"/>
</dbReference>
<dbReference type="GO" id="GO:0016787">
    <property type="term" value="F:hydrolase activity"/>
    <property type="evidence" value="ECO:0007669"/>
    <property type="project" value="UniProtKB-UniRule"/>
</dbReference>
<dbReference type="EMBL" id="AYZL01000010">
    <property type="protein sequence ID" value="KRN04521.1"/>
    <property type="molecule type" value="Genomic_DNA"/>
</dbReference>
<keyword evidence="5" id="KW-1185">Reference proteome</keyword>
<gene>
    <name evidence="4" type="ORF">FC86_GL000198</name>
</gene>
<protein>
    <recommendedName>
        <fullName evidence="2">Phosphoesterase</fullName>
        <ecNumber evidence="2">3.1.4.-</ecNumber>
    </recommendedName>
</protein>
<dbReference type="STRING" id="1423744.FC86_GL000198"/>
<dbReference type="Pfam" id="PF12850">
    <property type="entry name" value="Metallophos_2"/>
    <property type="match status" value="1"/>
</dbReference>
<feature type="domain" description="Calcineurin-like phosphoesterase" evidence="3">
    <location>
        <begin position="11"/>
        <end position="157"/>
    </location>
</feature>
<dbReference type="GO" id="GO:0046872">
    <property type="term" value="F:metal ion binding"/>
    <property type="evidence" value="ECO:0007669"/>
    <property type="project" value="UniProtKB-KW"/>
</dbReference>
<dbReference type="InterPro" id="IPR024654">
    <property type="entry name" value="Calcineurin-like_PHP_lpxH"/>
</dbReference>
<accession>A0A0R2DK99</accession>
<comment type="caution">
    <text evidence="4">The sequence shown here is derived from an EMBL/GenBank/DDBJ whole genome shotgun (WGS) entry which is preliminary data.</text>
</comment>
<dbReference type="Proteomes" id="UP000051378">
    <property type="component" value="Unassembled WGS sequence"/>
</dbReference>
<dbReference type="AlphaFoldDB" id="A0A0R2DK99"/>
<evidence type="ECO:0000256" key="1">
    <source>
        <dbReference type="ARBA" id="ARBA00008950"/>
    </source>
</evidence>
<comment type="similarity">
    <text evidence="1 2">Belongs to the metallophosphoesterase superfamily. YfcE family.</text>
</comment>
<dbReference type="OrthoDB" id="9800565at2"/>